<dbReference type="SMART" id="SM00387">
    <property type="entry name" value="HATPase_c"/>
    <property type="match status" value="1"/>
</dbReference>
<dbReference type="Gene3D" id="3.30.565.10">
    <property type="entry name" value="Histidine kinase-like ATPase, C-terminal domain"/>
    <property type="match status" value="1"/>
</dbReference>
<evidence type="ECO:0000256" key="3">
    <source>
        <dbReference type="ARBA" id="ARBA00022553"/>
    </source>
</evidence>
<comment type="caution">
    <text evidence="6">The sequence shown here is derived from an EMBL/GenBank/DDBJ whole genome shotgun (WGS) entry which is preliminary data.</text>
</comment>
<dbReference type="PANTHER" id="PTHR43547:SF2">
    <property type="entry name" value="HYBRID SIGNAL TRANSDUCTION HISTIDINE KINASE C"/>
    <property type="match status" value="1"/>
</dbReference>
<dbReference type="InterPro" id="IPR005467">
    <property type="entry name" value="His_kinase_dom"/>
</dbReference>
<name>A0A327KG11_9BRAD</name>
<dbReference type="EMBL" id="NPEU01000321">
    <property type="protein sequence ID" value="RAI34178.1"/>
    <property type="molecule type" value="Genomic_DNA"/>
</dbReference>
<dbReference type="CDD" id="cd00075">
    <property type="entry name" value="HATPase"/>
    <property type="match status" value="1"/>
</dbReference>
<dbReference type="PROSITE" id="PS50109">
    <property type="entry name" value="HIS_KIN"/>
    <property type="match status" value="1"/>
</dbReference>
<feature type="compositionally biased region" description="Basic and acidic residues" evidence="4">
    <location>
        <begin position="13"/>
        <end position="24"/>
    </location>
</feature>
<dbReference type="InterPro" id="IPR036890">
    <property type="entry name" value="HATPase_C_sf"/>
</dbReference>
<dbReference type="InterPro" id="IPR004358">
    <property type="entry name" value="Sig_transdc_His_kin-like_C"/>
</dbReference>
<evidence type="ECO:0000313" key="7">
    <source>
        <dbReference type="Proteomes" id="UP000248863"/>
    </source>
</evidence>
<comment type="catalytic activity">
    <reaction evidence="1">
        <text>ATP + protein L-histidine = ADP + protein N-phospho-L-histidine.</text>
        <dbReference type="EC" id="2.7.13.3"/>
    </reaction>
</comment>
<dbReference type="AlphaFoldDB" id="A0A327KG11"/>
<reference evidence="6 7" key="1">
    <citation type="submission" date="2017-07" db="EMBL/GenBank/DDBJ databases">
        <title>Draft Genome Sequences of Select Purple Nonsulfur Bacteria.</title>
        <authorList>
            <person name="Lasarre B."/>
            <person name="Mckinlay J.B."/>
        </authorList>
    </citation>
    <scope>NUCLEOTIDE SEQUENCE [LARGE SCALE GENOMIC DNA]</scope>
    <source>
        <strain evidence="6 7">DSM 11907</strain>
    </source>
</reference>
<dbReference type="Proteomes" id="UP000248863">
    <property type="component" value="Unassembled WGS sequence"/>
</dbReference>
<dbReference type="InterPro" id="IPR003594">
    <property type="entry name" value="HATPase_dom"/>
</dbReference>
<feature type="domain" description="Histidine kinase" evidence="5">
    <location>
        <begin position="25"/>
        <end position="136"/>
    </location>
</feature>
<dbReference type="GO" id="GO:0000155">
    <property type="term" value="F:phosphorelay sensor kinase activity"/>
    <property type="evidence" value="ECO:0007669"/>
    <property type="project" value="TreeGrafter"/>
</dbReference>
<gene>
    <name evidence="6" type="ORF">CH338_21325</name>
</gene>
<evidence type="ECO:0000256" key="1">
    <source>
        <dbReference type="ARBA" id="ARBA00000085"/>
    </source>
</evidence>
<keyword evidence="7" id="KW-1185">Reference proteome</keyword>
<keyword evidence="3" id="KW-0597">Phosphoprotein</keyword>
<organism evidence="6 7">
    <name type="scientific">Rhodoplanes elegans</name>
    <dbReference type="NCBI Taxonomy" id="29408"/>
    <lineage>
        <taxon>Bacteria</taxon>
        <taxon>Pseudomonadati</taxon>
        <taxon>Pseudomonadota</taxon>
        <taxon>Alphaproteobacteria</taxon>
        <taxon>Hyphomicrobiales</taxon>
        <taxon>Nitrobacteraceae</taxon>
        <taxon>Rhodoplanes</taxon>
    </lineage>
</organism>
<accession>A0A327KG11</accession>
<feature type="region of interest" description="Disordered" evidence="4">
    <location>
        <begin position="1"/>
        <end position="24"/>
    </location>
</feature>
<dbReference type="SUPFAM" id="SSF55874">
    <property type="entry name" value="ATPase domain of HSP90 chaperone/DNA topoisomerase II/histidine kinase"/>
    <property type="match status" value="1"/>
</dbReference>
<dbReference type="PRINTS" id="PR00344">
    <property type="entry name" value="BCTRLSENSOR"/>
</dbReference>
<evidence type="ECO:0000313" key="6">
    <source>
        <dbReference type="EMBL" id="RAI34178.1"/>
    </source>
</evidence>
<dbReference type="PANTHER" id="PTHR43547">
    <property type="entry name" value="TWO-COMPONENT HISTIDINE KINASE"/>
    <property type="match status" value="1"/>
</dbReference>
<dbReference type="Pfam" id="PF02518">
    <property type="entry name" value="HATPase_c"/>
    <property type="match status" value="1"/>
</dbReference>
<evidence type="ECO:0000259" key="5">
    <source>
        <dbReference type="PROSITE" id="PS50109"/>
    </source>
</evidence>
<evidence type="ECO:0000256" key="4">
    <source>
        <dbReference type="SAM" id="MobiDB-lite"/>
    </source>
</evidence>
<proteinExistence type="predicted"/>
<protein>
    <recommendedName>
        <fullName evidence="2">histidine kinase</fullName>
        <ecNumber evidence="2">2.7.13.3</ecNumber>
    </recommendedName>
</protein>
<sequence length="153" mass="15474">MAGEPSAGRSRSRRDEVTSPRPDVDPVLIGQAVINVLENAAKYAPPGTPVRIAAAASGAVVTLTISDLGPGIPPEDSERVFDLFYRVRQGDGQPAGTGLGLAIVRGLVEAHGGAVRARPGEGGRGTAIELVLPAARPETDTGVDSGTDTGDGA</sequence>
<evidence type="ECO:0000256" key="2">
    <source>
        <dbReference type="ARBA" id="ARBA00012438"/>
    </source>
</evidence>
<dbReference type="EC" id="2.7.13.3" evidence="2"/>